<protein>
    <submittedName>
        <fullName evidence="2">Uncharacterized protein</fullName>
    </submittedName>
</protein>
<feature type="compositionally biased region" description="Basic and acidic residues" evidence="1">
    <location>
        <begin position="80"/>
        <end position="96"/>
    </location>
</feature>
<name>A0A699HH36_TANCI</name>
<feature type="region of interest" description="Disordered" evidence="1">
    <location>
        <begin position="1"/>
        <end position="65"/>
    </location>
</feature>
<accession>A0A699HH36</accession>
<dbReference type="AlphaFoldDB" id="A0A699HH36"/>
<feature type="compositionally biased region" description="Gly residues" evidence="1">
    <location>
        <begin position="23"/>
        <end position="32"/>
    </location>
</feature>
<evidence type="ECO:0000256" key="1">
    <source>
        <dbReference type="SAM" id="MobiDB-lite"/>
    </source>
</evidence>
<feature type="compositionally biased region" description="Acidic residues" evidence="1">
    <location>
        <begin position="33"/>
        <end position="53"/>
    </location>
</feature>
<sequence length="106" mass="11596">MRLFRSDDKFSQMLTQLESQPEYGGGSGSGGCGDDEPGDDEDGGEDEEEDDDSPALSPGKVAREGIPFELFHSTFPGRHVARESHPRRQVARDSQKLSRGKIANVM</sequence>
<organism evidence="2">
    <name type="scientific">Tanacetum cinerariifolium</name>
    <name type="common">Dalmatian daisy</name>
    <name type="synonym">Chrysanthemum cinerariifolium</name>
    <dbReference type="NCBI Taxonomy" id="118510"/>
    <lineage>
        <taxon>Eukaryota</taxon>
        <taxon>Viridiplantae</taxon>
        <taxon>Streptophyta</taxon>
        <taxon>Embryophyta</taxon>
        <taxon>Tracheophyta</taxon>
        <taxon>Spermatophyta</taxon>
        <taxon>Magnoliopsida</taxon>
        <taxon>eudicotyledons</taxon>
        <taxon>Gunneridae</taxon>
        <taxon>Pentapetalae</taxon>
        <taxon>asterids</taxon>
        <taxon>campanulids</taxon>
        <taxon>Asterales</taxon>
        <taxon>Asteraceae</taxon>
        <taxon>Asteroideae</taxon>
        <taxon>Anthemideae</taxon>
        <taxon>Anthemidinae</taxon>
        <taxon>Tanacetum</taxon>
    </lineage>
</organism>
<evidence type="ECO:0000313" key="2">
    <source>
        <dbReference type="EMBL" id="GEY14695.1"/>
    </source>
</evidence>
<dbReference type="EMBL" id="BKCJ010155368">
    <property type="protein sequence ID" value="GEY14695.1"/>
    <property type="molecule type" value="Genomic_DNA"/>
</dbReference>
<reference evidence="2" key="1">
    <citation type="journal article" date="2019" name="Sci. Rep.">
        <title>Draft genome of Tanacetum cinerariifolium, the natural source of mosquito coil.</title>
        <authorList>
            <person name="Yamashiro T."/>
            <person name="Shiraishi A."/>
            <person name="Satake H."/>
            <person name="Nakayama K."/>
        </authorList>
    </citation>
    <scope>NUCLEOTIDE SEQUENCE</scope>
</reference>
<proteinExistence type="predicted"/>
<comment type="caution">
    <text evidence="2">The sequence shown here is derived from an EMBL/GenBank/DDBJ whole genome shotgun (WGS) entry which is preliminary data.</text>
</comment>
<feature type="compositionally biased region" description="Basic and acidic residues" evidence="1">
    <location>
        <begin position="1"/>
        <end position="10"/>
    </location>
</feature>
<gene>
    <name evidence="2" type="ORF">Tci_386669</name>
</gene>
<feature type="region of interest" description="Disordered" evidence="1">
    <location>
        <begin position="78"/>
        <end position="106"/>
    </location>
</feature>